<feature type="chain" id="PRO_5012128704" description="Lipoprotein" evidence="2">
    <location>
        <begin position="25"/>
        <end position="133"/>
    </location>
</feature>
<name>A0A250IB97_9BACT</name>
<feature type="signal peptide" evidence="2">
    <location>
        <begin position="1"/>
        <end position="24"/>
    </location>
</feature>
<evidence type="ECO:0000256" key="2">
    <source>
        <dbReference type="SAM" id="SignalP"/>
    </source>
</evidence>
<evidence type="ECO:0000313" key="4">
    <source>
        <dbReference type="Proteomes" id="UP000217289"/>
    </source>
</evidence>
<evidence type="ECO:0008006" key="5">
    <source>
        <dbReference type="Google" id="ProtNLM"/>
    </source>
</evidence>
<protein>
    <recommendedName>
        <fullName evidence="5">Lipoprotein</fullName>
    </recommendedName>
</protein>
<dbReference type="OrthoDB" id="5525386at2"/>
<dbReference type="AlphaFoldDB" id="A0A250IB97"/>
<proteinExistence type="predicted"/>
<sequence>MALKTGFFALAFSALLFIPVAAQADDTARVAARHDASPVTIARAPSGGSWHNATPPRPNTSRRDGRYELRTVQKQVPGRYERVWVAERCEPVRRRAAQRCEPGHYERRWVPGYTETQQEWVWVAFPRGSYGRG</sequence>
<organism evidence="3 4">
    <name type="scientific">Melittangium boletus DSM 14713</name>
    <dbReference type="NCBI Taxonomy" id="1294270"/>
    <lineage>
        <taxon>Bacteria</taxon>
        <taxon>Pseudomonadati</taxon>
        <taxon>Myxococcota</taxon>
        <taxon>Myxococcia</taxon>
        <taxon>Myxococcales</taxon>
        <taxon>Cystobacterineae</taxon>
        <taxon>Archangiaceae</taxon>
        <taxon>Melittangium</taxon>
    </lineage>
</organism>
<keyword evidence="4" id="KW-1185">Reference proteome</keyword>
<evidence type="ECO:0000256" key="1">
    <source>
        <dbReference type="SAM" id="MobiDB-lite"/>
    </source>
</evidence>
<dbReference type="Proteomes" id="UP000217289">
    <property type="component" value="Chromosome"/>
</dbReference>
<dbReference type="RefSeq" id="WP_095977754.1">
    <property type="nucleotide sequence ID" value="NZ_CP022163.1"/>
</dbReference>
<feature type="region of interest" description="Disordered" evidence="1">
    <location>
        <begin position="41"/>
        <end position="66"/>
    </location>
</feature>
<keyword evidence="2" id="KW-0732">Signal</keyword>
<dbReference type="KEGG" id="mbd:MEBOL_002593"/>
<evidence type="ECO:0000313" key="3">
    <source>
        <dbReference type="EMBL" id="ATB29144.1"/>
    </source>
</evidence>
<gene>
    <name evidence="3" type="ORF">MEBOL_002593</name>
</gene>
<reference evidence="3 4" key="1">
    <citation type="submission" date="2017-06" db="EMBL/GenBank/DDBJ databases">
        <authorList>
            <person name="Kim H.J."/>
            <person name="Triplett B.A."/>
        </authorList>
    </citation>
    <scope>NUCLEOTIDE SEQUENCE [LARGE SCALE GENOMIC DNA]</scope>
    <source>
        <strain evidence="3 4">DSM 14713</strain>
    </source>
</reference>
<dbReference type="EMBL" id="CP022163">
    <property type="protein sequence ID" value="ATB29144.1"/>
    <property type="molecule type" value="Genomic_DNA"/>
</dbReference>
<accession>A0A250IB97</accession>